<organism evidence="1 2">
    <name type="scientific">Sphingomonas qomolangmaensis</name>
    <dbReference type="NCBI Taxonomy" id="2918765"/>
    <lineage>
        <taxon>Bacteria</taxon>
        <taxon>Pseudomonadati</taxon>
        <taxon>Pseudomonadota</taxon>
        <taxon>Alphaproteobacteria</taxon>
        <taxon>Sphingomonadales</taxon>
        <taxon>Sphingomonadaceae</taxon>
        <taxon>Sphingomonas</taxon>
    </lineage>
</organism>
<dbReference type="EMBL" id="CP101740">
    <property type="protein sequence ID" value="UUL81833.1"/>
    <property type="molecule type" value="Genomic_DNA"/>
</dbReference>
<name>A0ABY5L6Z2_9SPHN</name>
<dbReference type="InterPro" id="IPR025427">
    <property type="entry name" value="DUF4160"/>
</dbReference>
<evidence type="ECO:0000313" key="2">
    <source>
        <dbReference type="Proteomes" id="UP001058533"/>
    </source>
</evidence>
<sequence>MPVVFQADGYRFHFFSREGDPREPVHIHVANRGTGDAKLWLYPEVAIAYNYGFDARTQRWLIAQVTERREEIESAWHEHFGTGNQG</sequence>
<accession>A0ABY5L6Z2</accession>
<dbReference type="Pfam" id="PF13711">
    <property type="entry name" value="DUF4160"/>
    <property type="match status" value="1"/>
</dbReference>
<dbReference type="RefSeq" id="WP_256505568.1">
    <property type="nucleotide sequence ID" value="NZ_CP101740.1"/>
</dbReference>
<proteinExistence type="predicted"/>
<protein>
    <submittedName>
        <fullName evidence="1">DUF4160 domain-containing protein</fullName>
    </submittedName>
</protein>
<keyword evidence="2" id="KW-1185">Reference proteome</keyword>
<evidence type="ECO:0000313" key="1">
    <source>
        <dbReference type="EMBL" id="UUL81833.1"/>
    </source>
</evidence>
<dbReference type="Proteomes" id="UP001058533">
    <property type="component" value="Chromosome"/>
</dbReference>
<gene>
    <name evidence="1" type="ORF">NMP03_11565</name>
</gene>
<reference evidence="1" key="1">
    <citation type="submission" date="2022-07" db="EMBL/GenBank/DDBJ databases">
        <title>Sphingomonas sp. nov., a novel bacterium isolated from the north slope of the Mount Everest.</title>
        <authorList>
            <person name="Cui X."/>
            <person name="Liu Y."/>
        </authorList>
    </citation>
    <scope>NUCLEOTIDE SEQUENCE</scope>
    <source>
        <strain evidence="1">S5-59</strain>
    </source>
</reference>